<evidence type="ECO:0000313" key="2">
    <source>
        <dbReference type="EMBL" id="AHM55644.1"/>
    </source>
</evidence>
<evidence type="ECO:0000313" key="3">
    <source>
        <dbReference type="Proteomes" id="UP000019591"/>
    </source>
</evidence>
<dbReference type="Proteomes" id="UP000019591">
    <property type="component" value="Chromosome"/>
</dbReference>
<keyword evidence="3" id="KW-1185">Reference proteome</keyword>
<keyword evidence="1" id="KW-0812">Transmembrane</keyword>
<organism evidence="2 3">
    <name type="scientific">Peptoclostridium acidaminophilum DSM 3953</name>
    <dbReference type="NCBI Taxonomy" id="1286171"/>
    <lineage>
        <taxon>Bacteria</taxon>
        <taxon>Bacillati</taxon>
        <taxon>Bacillota</taxon>
        <taxon>Clostridia</taxon>
        <taxon>Peptostreptococcales</taxon>
        <taxon>Peptoclostridiaceae</taxon>
        <taxon>Peptoclostridium</taxon>
    </lineage>
</organism>
<feature type="transmembrane region" description="Helical" evidence="1">
    <location>
        <begin position="27"/>
        <end position="44"/>
    </location>
</feature>
<protein>
    <submittedName>
        <fullName evidence="2">Uncharacterized protein</fullName>
    </submittedName>
</protein>
<dbReference type="HOGENOM" id="CLU_3168182_0_0_9"/>
<keyword evidence="1" id="KW-0472">Membrane</keyword>
<name>W8T1Q7_PEPAC</name>
<proteinExistence type="predicted"/>
<evidence type="ECO:0000256" key="1">
    <source>
        <dbReference type="SAM" id="Phobius"/>
    </source>
</evidence>
<accession>W8T1Q7</accession>
<keyword evidence="1" id="KW-1133">Transmembrane helix</keyword>
<dbReference type="EMBL" id="CP007452">
    <property type="protein sequence ID" value="AHM55644.1"/>
    <property type="molecule type" value="Genomic_DNA"/>
</dbReference>
<reference evidence="2 3" key="1">
    <citation type="journal article" date="2014" name="Genome Announc.">
        <title>Complete Genome Sequence of Amino Acid-Utilizing Eubacterium acidaminophilum al-2 (DSM 3953).</title>
        <authorList>
            <person name="Poehlein A."/>
            <person name="Andreesen J.R."/>
            <person name="Daniel R."/>
        </authorList>
    </citation>
    <scope>NUCLEOTIDE SEQUENCE [LARGE SCALE GENOMIC DNA]</scope>
    <source>
        <strain evidence="2 3">DSM 3953</strain>
    </source>
</reference>
<sequence>MAENGCCALFIFCLEIFLVRGFTKMELGDILTVITVLIIIIQLMRKE</sequence>
<gene>
    <name evidence="2" type="ORF">EAL2_c03410</name>
</gene>
<dbReference type="PATRIC" id="fig|1286171.3.peg.281"/>
<dbReference type="AlphaFoldDB" id="W8T1Q7"/>
<dbReference type="KEGG" id="eac:EAL2_c03410"/>
<dbReference type="STRING" id="1286171.EAL2_c03410"/>